<evidence type="ECO:0000313" key="4">
    <source>
        <dbReference type="Proteomes" id="UP000542695"/>
    </source>
</evidence>
<proteinExistence type="predicted"/>
<evidence type="ECO:0000313" key="2">
    <source>
        <dbReference type="EMBL" id="SUD69676.1"/>
    </source>
</evidence>
<reference evidence="1 4" key="2">
    <citation type="submission" date="2020-04" db="EMBL/GenBank/DDBJ databases">
        <title>Molecular characterization of pseudomonads from Agaricus bisporus reveal novel blotch 2 pathogens in Western Europe.</title>
        <authorList>
            <person name="Taparia T."/>
            <person name="Krijger M."/>
            <person name="Haynes E."/>
            <person name="Elpinstone J.G."/>
            <person name="Noble R."/>
            <person name="Van Der Wolf J."/>
        </authorList>
    </citation>
    <scope>NUCLEOTIDE SEQUENCE [LARGE SCALE GENOMIC DNA]</scope>
    <source>
        <strain evidence="1 4">P7765</strain>
    </source>
</reference>
<dbReference type="EMBL" id="UGUY01000001">
    <property type="protein sequence ID" value="SUD69676.1"/>
    <property type="molecule type" value="Genomic_DNA"/>
</dbReference>
<dbReference type="InterPro" id="IPR014347">
    <property type="entry name" value="Tautomerase/MIF_sf"/>
</dbReference>
<sequence>MPTLTVCCAPLQALERKRLALAFTRQLKQLGADTAHCMVFFNPLPEASVFSAGMPMPVADRDGAPAQFHVRITLSQARDRQAHQALAEGLHGCLRTHYPNAFIYLHFDPILPEHVFFSAGAELTNAAHQQGKTGS</sequence>
<gene>
    <name evidence="1" type="ORF">HX798_24650</name>
    <name evidence="2" type="ORF">NCTC7914_03823</name>
</gene>
<protein>
    <recommendedName>
        <fullName evidence="5">4-oxalocrotonate tautomerase</fullName>
    </recommendedName>
</protein>
<evidence type="ECO:0000313" key="1">
    <source>
        <dbReference type="EMBL" id="NWC83452.1"/>
    </source>
</evidence>
<dbReference type="Gene3D" id="3.30.429.10">
    <property type="entry name" value="Macrophage Migration Inhibitory Factor"/>
    <property type="match status" value="1"/>
</dbReference>
<reference evidence="2 3" key="1">
    <citation type="submission" date="2018-06" db="EMBL/GenBank/DDBJ databases">
        <authorList>
            <consortium name="Pathogen Informatics"/>
            <person name="Doyle S."/>
        </authorList>
    </citation>
    <scope>NUCLEOTIDE SEQUENCE [LARGE SCALE GENOMIC DNA]</scope>
    <source>
        <strain evidence="2 3">NCTC7914</strain>
    </source>
</reference>
<evidence type="ECO:0000313" key="3">
    <source>
        <dbReference type="Proteomes" id="UP000254602"/>
    </source>
</evidence>
<dbReference type="Proteomes" id="UP000254602">
    <property type="component" value="Unassembled WGS sequence"/>
</dbReference>
<evidence type="ECO:0008006" key="5">
    <source>
        <dbReference type="Google" id="ProtNLM"/>
    </source>
</evidence>
<dbReference type="Proteomes" id="UP000542695">
    <property type="component" value="Unassembled WGS sequence"/>
</dbReference>
<name>A0A379KNT0_PSEPU</name>
<accession>A0A379KNT0</accession>
<dbReference type="EMBL" id="JACARV010000090">
    <property type="protein sequence ID" value="NWC83452.1"/>
    <property type="molecule type" value="Genomic_DNA"/>
</dbReference>
<dbReference type="AlphaFoldDB" id="A0A379KNT0"/>
<dbReference type="RefSeq" id="WP_046786173.1">
    <property type="nucleotide sequence ID" value="NZ_JABTYF010000002.1"/>
</dbReference>
<organism evidence="2 3">
    <name type="scientific">Pseudomonas putida</name>
    <name type="common">Arthrobacter siderocapsulatus</name>
    <dbReference type="NCBI Taxonomy" id="303"/>
    <lineage>
        <taxon>Bacteria</taxon>
        <taxon>Pseudomonadati</taxon>
        <taxon>Pseudomonadota</taxon>
        <taxon>Gammaproteobacteria</taxon>
        <taxon>Pseudomonadales</taxon>
        <taxon>Pseudomonadaceae</taxon>
        <taxon>Pseudomonas</taxon>
    </lineage>
</organism>